<dbReference type="Pfam" id="PF00078">
    <property type="entry name" value="RVT_1"/>
    <property type="match status" value="1"/>
</dbReference>
<organism evidence="2">
    <name type="scientific">Lygus hesperus</name>
    <name type="common">Western plant bug</name>
    <dbReference type="NCBI Taxonomy" id="30085"/>
    <lineage>
        <taxon>Eukaryota</taxon>
        <taxon>Metazoa</taxon>
        <taxon>Ecdysozoa</taxon>
        <taxon>Arthropoda</taxon>
        <taxon>Hexapoda</taxon>
        <taxon>Insecta</taxon>
        <taxon>Pterygota</taxon>
        <taxon>Neoptera</taxon>
        <taxon>Paraneoptera</taxon>
        <taxon>Hemiptera</taxon>
        <taxon>Heteroptera</taxon>
        <taxon>Panheteroptera</taxon>
        <taxon>Cimicomorpha</taxon>
        <taxon>Miridae</taxon>
        <taxon>Mirini</taxon>
        <taxon>Lygus</taxon>
    </lineage>
</organism>
<dbReference type="PROSITE" id="PS50878">
    <property type="entry name" value="RT_POL"/>
    <property type="match status" value="1"/>
</dbReference>
<keyword evidence="2" id="KW-0808">Transferase</keyword>
<dbReference type="InterPro" id="IPR043502">
    <property type="entry name" value="DNA/RNA_pol_sf"/>
</dbReference>
<keyword evidence="2" id="KW-0548">Nucleotidyltransferase</keyword>
<evidence type="ECO:0000259" key="1">
    <source>
        <dbReference type="PROSITE" id="PS50878"/>
    </source>
</evidence>
<dbReference type="AlphaFoldDB" id="A0A0A9XCF5"/>
<dbReference type="GO" id="GO:0003964">
    <property type="term" value="F:RNA-directed DNA polymerase activity"/>
    <property type="evidence" value="ECO:0007669"/>
    <property type="project" value="UniProtKB-KW"/>
</dbReference>
<reference evidence="2" key="2">
    <citation type="submission" date="2014-07" db="EMBL/GenBank/DDBJ databases">
        <authorList>
            <person name="Hull J."/>
        </authorList>
    </citation>
    <scope>NUCLEOTIDE SEQUENCE</scope>
</reference>
<name>A0A0A9XCF5_LYGHE</name>
<dbReference type="InterPro" id="IPR000477">
    <property type="entry name" value="RT_dom"/>
</dbReference>
<dbReference type="EMBL" id="GBHO01028834">
    <property type="protein sequence ID" value="JAG14770.1"/>
    <property type="molecule type" value="Transcribed_RNA"/>
</dbReference>
<reference evidence="2" key="1">
    <citation type="journal article" date="2014" name="PLoS ONE">
        <title>Transcriptome-Based Identification of ABC Transporters in the Western Tarnished Plant Bug Lygus hesperus.</title>
        <authorList>
            <person name="Hull J.J."/>
            <person name="Chaney K."/>
            <person name="Geib S.M."/>
            <person name="Fabrick J.A."/>
            <person name="Brent C.S."/>
            <person name="Walsh D."/>
            <person name="Lavine L.C."/>
        </authorList>
    </citation>
    <scope>NUCLEOTIDE SEQUENCE</scope>
</reference>
<gene>
    <name evidence="2" type="primary">pol_231</name>
    <name evidence="2" type="ORF">CM83_64754</name>
</gene>
<proteinExistence type="predicted"/>
<sequence>MQKCHDQRRDVCACFIDYEKAFDRVLHSKLIEVLKECGVDGKDIRIIHNLYWKQVAEVRAGDIVTPKLSIQRGVRQGCLLSPLLFNLYADRIFKEAVEDLDVGVRVNGERITSIKYADDTVLLAESLEDLQLLLNRLSSAGQRAGLTINIMKTKWMVFSRSSHDDAALTLNGRRVERVRRFKYLGCLINESMDPDMEVKCRIEKARSVFLKMRNLFCDKNLNFSLRWRMVKCYVWSVLLYGAEAWTLKAATLSRIGAFEMWLLRRMFRIPWTAHISNEEVLQRAQVQRKLLVTVKCRKIAYLGHILRGEKYRLLQLIMKGKIEGRRGAGRRRLSWLNNLRKWTGIQRAEELFRTAEDRDALAAVIANVRLAG</sequence>
<evidence type="ECO:0000313" key="2">
    <source>
        <dbReference type="EMBL" id="JAG14770.1"/>
    </source>
</evidence>
<dbReference type="PANTHER" id="PTHR47027">
    <property type="entry name" value="REVERSE TRANSCRIPTASE DOMAIN-CONTAINING PROTEIN"/>
    <property type="match status" value="1"/>
</dbReference>
<dbReference type="PANTHER" id="PTHR47027:SF8">
    <property type="entry name" value="RIBONUCLEASE H"/>
    <property type="match status" value="1"/>
</dbReference>
<dbReference type="CDD" id="cd01650">
    <property type="entry name" value="RT_nLTR_like"/>
    <property type="match status" value="1"/>
</dbReference>
<feature type="domain" description="Reverse transcriptase" evidence="1">
    <location>
        <begin position="1"/>
        <end position="188"/>
    </location>
</feature>
<dbReference type="SUPFAM" id="SSF56672">
    <property type="entry name" value="DNA/RNA polymerases"/>
    <property type="match status" value="1"/>
</dbReference>
<accession>A0A0A9XCF5</accession>
<protein>
    <submittedName>
        <fullName evidence="2">RNA-directed DNA polymerase from mobile element jockey</fullName>
    </submittedName>
</protein>
<keyword evidence="2" id="KW-0695">RNA-directed DNA polymerase</keyword>